<reference evidence="1 2" key="1">
    <citation type="journal article" date="2015" name="Genome Announc.">
        <title>Expanding the biotechnology potential of lactobacilli through comparative genomics of 213 strains and associated genera.</title>
        <authorList>
            <person name="Sun Z."/>
            <person name="Harris H.M."/>
            <person name="McCann A."/>
            <person name="Guo C."/>
            <person name="Argimon S."/>
            <person name="Zhang W."/>
            <person name="Yang X."/>
            <person name="Jeffery I.B."/>
            <person name="Cooney J.C."/>
            <person name="Kagawa T.F."/>
            <person name="Liu W."/>
            <person name="Song Y."/>
            <person name="Salvetti E."/>
            <person name="Wrobel A."/>
            <person name="Rasinkangas P."/>
            <person name="Parkhill J."/>
            <person name="Rea M.C."/>
            <person name="O'Sullivan O."/>
            <person name="Ritari J."/>
            <person name="Douillard F.P."/>
            <person name="Paul Ross R."/>
            <person name="Yang R."/>
            <person name="Briner A.E."/>
            <person name="Felis G.E."/>
            <person name="de Vos W.M."/>
            <person name="Barrangou R."/>
            <person name="Klaenhammer T.R."/>
            <person name="Caufield P.W."/>
            <person name="Cui Y."/>
            <person name="Zhang H."/>
            <person name="O'Toole P.W."/>
        </authorList>
    </citation>
    <scope>NUCLEOTIDE SEQUENCE [LARGE SCALE GENOMIC DNA]</scope>
    <source>
        <strain evidence="1 2">DSM 19910</strain>
    </source>
</reference>
<dbReference type="InterPro" id="IPR023214">
    <property type="entry name" value="HAD_sf"/>
</dbReference>
<dbReference type="EMBL" id="AZEF01000041">
    <property type="protein sequence ID" value="KRL00623.1"/>
    <property type="molecule type" value="Genomic_DNA"/>
</dbReference>
<dbReference type="SUPFAM" id="SSF56784">
    <property type="entry name" value="HAD-like"/>
    <property type="match status" value="1"/>
</dbReference>
<dbReference type="SFLD" id="SFLDG01140">
    <property type="entry name" value="C2.B:_Phosphomannomutase_and_P"/>
    <property type="match status" value="1"/>
</dbReference>
<dbReference type="Pfam" id="PF08282">
    <property type="entry name" value="Hydrolase_3"/>
    <property type="match status" value="1"/>
</dbReference>
<proteinExistence type="predicted"/>
<dbReference type="GO" id="GO:0016791">
    <property type="term" value="F:phosphatase activity"/>
    <property type="evidence" value="ECO:0007669"/>
    <property type="project" value="TreeGrafter"/>
</dbReference>
<dbReference type="STRING" id="1423731.FC81_GL001981"/>
<dbReference type="AlphaFoldDB" id="A0A0R1LYC9"/>
<sequence length="271" mass="30953">MYKMVTCDLDETLLTDDKKITPENIKLIQTAAAKGIYFVPNTGRNYLTVQKNLRELGLFQKKNEYVISFNGGAIVENKDNRFLKVNPMSFETIAQLFKLGVEHNYCIHVYSLHELYIWNMNQNEIAYLSGRINGWVDLEEDNIEKLRGKELVKILFFVPAAKERRELREFVTENINDNLNITFSSDRYIEFNDPAADKGRATLQLGEQLGIKPAEIIAIGDNSNDLPMIQKAGLGVCVSNGKDFVKEHANYITKRDNNHSAVAEVIEKFIL</sequence>
<dbReference type="NCBIfam" id="TIGR01484">
    <property type="entry name" value="HAD-SF-IIB"/>
    <property type="match status" value="1"/>
</dbReference>
<dbReference type="PATRIC" id="fig|1423731.3.peg.2036"/>
<dbReference type="Gene3D" id="3.30.1240.10">
    <property type="match status" value="1"/>
</dbReference>
<dbReference type="SFLD" id="SFLDS00003">
    <property type="entry name" value="Haloacid_Dehalogenase"/>
    <property type="match status" value="1"/>
</dbReference>
<comment type="caution">
    <text evidence="1">The sequence shown here is derived from an EMBL/GenBank/DDBJ whole genome shotgun (WGS) entry which is preliminary data.</text>
</comment>
<name>A0A0R1LYC9_9LACO</name>
<evidence type="ECO:0000313" key="1">
    <source>
        <dbReference type="EMBL" id="KRL00623.1"/>
    </source>
</evidence>
<dbReference type="CDD" id="cd07516">
    <property type="entry name" value="HAD_Pase"/>
    <property type="match status" value="1"/>
</dbReference>
<dbReference type="InterPro" id="IPR006379">
    <property type="entry name" value="HAD-SF_hydro_IIB"/>
</dbReference>
<dbReference type="Gene3D" id="3.40.50.1000">
    <property type="entry name" value="HAD superfamily/HAD-like"/>
    <property type="match status" value="1"/>
</dbReference>
<organism evidence="1 2">
    <name type="scientific">Liquorilactobacillus capillatus DSM 19910</name>
    <dbReference type="NCBI Taxonomy" id="1423731"/>
    <lineage>
        <taxon>Bacteria</taxon>
        <taxon>Bacillati</taxon>
        <taxon>Bacillota</taxon>
        <taxon>Bacilli</taxon>
        <taxon>Lactobacillales</taxon>
        <taxon>Lactobacillaceae</taxon>
        <taxon>Liquorilactobacillus</taxon>
    </lineage>
</organism>
<protein>
    <submittedName>
        <fullName evidence="1">HAD superfamily hydrolase</fullName>
    </submittedName>
</protein>
<dbReference type="Proteomes" id="UP000051621">
    <property type="component" value="Unassembled WGS sequence"/>
</dbReference>
<dbReference type="GO" id="GO:0000287">
    <property type="term" value="F:magnesium ion binding"/>
    <property type="evidence" value="ECO:0007669"/>
    <property type="project" value="TreeGrafter"/>
</dbReference>
<dbReference type="InterPro" id="IPR000150">
    <property type="entry name" value="Cof"/>
</dbReference>
<gene>
    <name evidence="1" type="ORF">FC81_GL001981</name>
</gene>
<keyword evidence="1" id="KW-0378">Hydrolase</keyword>
<dbReference type="InterPro" id="IPR036412">
    <property type="entry name" value="HAD-like_sf"/>
</dbReference>
<dbReference type="NCBIfam" id="TIGR00099">
    <property type="entry name" value="Cof-subfamily"/>
    <property type="match status" value="1"/>
</dbReference>
<dbReference type="PANTHER" id="PTHR10000">
    <property type="entry name" value="PHOSPHOSERINE PHOSPHATASE"/>
    <property type="match status" value="1"/>
</dbReference>
<accession>A0A0R1LYC9</accession>
<keyword evidence="2" id="KW-1185">Reference proteome</keyword>
<evidence type="ECO:0000313" key="2">
    <source>
        <dbReference type="Proteomes" id="UP000051621"/>
    </source>
</evidence>
<dbReference type="PANTHER" id="PTHR10000:SF8">
    <property type="entry name" value="HAD SUPERFAMILY HYDROLASE-LIKE, TYPE 3"/>
    <property type="match status" value="1"/>
</dbReference>
<dbReference type="GO" id="GO:0005829">
    <property type="term" value="C:cytosol"/>
    <property type="evidence" value="ECO:0007669"/>
    <property type="project" value="TreeGrafter"/>
</dbReference>
<dbReference type="OrthoDB" id="9790031at2"/>
<dbReference type="RefSeq" id="WP_057745910.1">
    <property type="nucleotide sequence ID" value="NZ_AZEF01000041.1"/>
</dbReference>